<proteinExistence type="inferred from homology"/>
<evidence type="ECO:0000313" key="4">
    <source>
        <dbReference type="EMBL" id="ETS86445.1"/>
    </source>
</evidence>
<dbReference type="Proteomes" id="UP000030651">
    <property type="component" value="Unassembled WGS sequence"/>
</dbReference>
<sequence length="274" mass="29592">MAFTYKTVLMVGCTSGIGLALAERMIENGVFVIGTGRRKDRLDEFVAKHGADKVAASQFDITNLDGVQDWAASVVKAHPSIDCVILNSGVQRTLDFTKPESIDLSSVQDELNTNYTSYIAMVKAFLPHLQAQAPKPVGLMTVTSGLAFVPIPRPANYCATKAALHSIMWTLRAQLAHHEGSKHIKVVEIIPPAVQTDLHSSQADLVARGEGHFGMPLDAFIDGAWAGLQEGKDEIPVGELAVNNHKADAARRDLYAGIMKMMANPNAPFSVRGF</sequence>
<organism evidence="4 5">
    <name type="scientific">Pestalotiopsis fici (strain W106-1 / CGMCC3.15140)</name>
    <dbReference type="NCBI Taxonomy" id="1229662"/>
    <lineage>
        <taxon>Eukaryota</taxon>
        <taxon>Fungi</taxon>
        <taxon>Dikarya</taxon>
        <taxon>Ascomycota</taxon>
        <taxon>Pezizomycotina</taxon>
        <taxon>Sordariomycetes</taxon>
        <taxon>Xylariomycetidae</taxon>
        <taxon>Amphisphaeriales</taxon>
        <taxon>Sporocadaceae</taxon>
        <taxon>Pestalotiopsis</taxon>
    </lineage>
</organism>
<dbReference type="Gene3D" id="3.40.50.720">
    <property type="entry name" value="NAD(P)-binding Rossmann-like Domain"/>
    <property type="match status" value="1"/>
</dbReference>
<keyword evidence="3" id="KW-0732">Signal</keyword>
<dbReference type="RefSeq" id="XP_007827045.1">
    <property type="nucleotide sequence ID" value="XM_007828854.1"/>
</dbReference>
<protein>
    <recommendedName>
        <fullName evidence="6">Oxidoreductase DltE</fullName>
    </recommendedName>
</protein>
<evidence type="ECO:0000256" key="3">
    <source>
        <dbReference type="SAM" id="SignalP"/>
    </source>
</evidence>
<accession>W3XKB9</accession>
<dbReference type="PANTHER" id="PTHR43669:SF11">
    <property type="entry name" value="SHORT-CHAIN DEHYDROGENASE_OXIDOREDUCTASE"/>
    <property type="match status" value="1"/>
</dbReference>
<feature type="signal peptide" evidence="3">
    <location>
        <begin position="1"/>
        <end position="22"/>
    </location>
</feature>
<comment type="similarity">
    <text evidence="1">Belongs to the short-chain dehydrogenases/reductases (SDR) family.</text>
</comment>
<dbReference type="eggNOG" id="KOG1205">
    <property type="taxonomic scope" value="Eukaryota"/>
</dbReference>
<dbReference type="InterPro" id="IPR036291">
    <property type="entry name" value="NAD(P)-bd_dom_sf"/>
</dbReference>
<gene>
    <name evidence="4" type="ORF">PFICI_00273</name>
</gene>
<evidence type="ECO:0008006" key="6">
    <source>
        <dbReference type="Google" id="ProtNLM"/>
    </source>
</evidence>
<dbReference type="SUPFAM" id="SSF51735">
    <property type="entry name" value="NAD(P)-binding Rossmann-fold domains"/>
    <property type="match status" value="1"/>
</dbReference>
<evidence type="ECO:0000256" key="2">
    <source>
        <dbReference type="ARBA" id="ARBA00023002"/>
    </source>
</evidence>
<evidence type="ECO:0000256" key="1">
    <source>
        <dbReference type="ARBA" id="ARBA00006484"/>
    </source>
</evidence>
<dbReference type="GO" id="GO:0016491">
    <property type="term" value="F:oxidoreductase activity"/>
    <property type="evidence" value="ECO:0007669"/>
    <property type="project" value="UniProtKB-KW"/>
</dbReference>
<feature type="chain" id="PRO_5004834712" description="Oxidoreductase DltE" evidence="3">
    <location>
        <begin position="23"/>
        <end position="274"/>
    </location>
</feature>
<dbReference type="Pfam" id="PF00106">
    <property type="entry name" value="adh_short"/>
    <property type="match status" value="1"/>
</dbReference>
<dbReference type="AlphaFoldDB" id="W3XKB9"/>
<dbReference type="KEGG" id="pfy:PFICI_00273"/>
<evidence type="ECO:0000313" key="5">
    <source>
        <dbReference type="Proteomes" id="UP000030651"/>
    </source>
</evidence>
<dbReference type="HOGENOM" id="CLU_010194_2_6_1"/>
<name>W3XKB9_PESFW</name>
<dbReference type="PANTHER" id="PTHR43669">
    <property type="entry name" value="5-KETO-D-GLUCONATE 5-REDUCTASE"/>
    <property type="match status" value="1"/>
</dbReference>
<dbReference type="OMA" id="LPRCANY"/>
<dbReference type="GeneID" id="19265286"/>
<dbReference type="PRINTS" id="PR00081">
    <property type="entry name" value="GDHRDH"/>
</dbReference>
<keyword evidence="2" id="KW-0560">Oxidoreductase</keyword>
<dbReference type="OrthoDB" id="37659at2759"/>
<dbReference type="InParanoid" id="W3XKB9"/>
<reference evidence="5" key="1">
    <citation type="journal article" date="2015" name="BMC Genomics">
        <title>Genomic and transcriptomic analysis of the endophytic fungus Pestalotiopsis fici reveals its lifestyle and high potential for synthesis of natural products.</title>
        <authorList>
            <person name="Wang X."/>
            <person name="Zhang X."/>
            <person name="Liu L."/>
            <person name="Xiang M."/>
            <person name="Wang W."/>
            <person name="Sun X."/>
            <person name="Che Y."/>
            <person name="Guo L."/>
            <person name="Liu G."/>
            <person name="Guo L."/>
            <person name="Wang C."/>
            <person name="Yin W.B."/>
            <person name="Stadler M."/>
            <person name="Zhang X."/>
            <person name="Liu X."/>
        </authorList>
    </citation>
    <scope>NUCLEOTIDE SEQUENCE [LARGE SCALE GENOMIC DNA]</scope>
    <source>
        <strain evidence="5">W106-1 / CGMCC3.15140</strain>
    </source>
</reference>
<dbReference type="InterPro" id="IPR002347">
    <property type="entry name" value="SDR_fam"/>
</dbReference>
<dbReference type="EMBL" id="KI912109">
    <property type="protein sequence ID" value="ETS86445.1"/>
    <property type="molecule type" value="Genomic_DNA"/>
</dbReference>
<keyword evidence="5" id="KW-1185">Reference proteome</keyword>